<evidence type="ECO:0000313" key="3">
    <source>
        <dbReference type="EMBL" id="RCR71150.1"/>
    </source>
</evidence>
<dbReference type="SUPFAM" id="SSF49299">
    <property type="entry name" value="PKD domain"/>
    <property type="match status" value="1"/>
</dbReference>
<accession>A0A368JTZ9</accession>
<keyword evidence="4" id="KW-1185">Reference proteome</keyword>
<evidence type="ECO:0000313" key="4">
    <source>
        <dbReference type="Proteomes" id="UP000253383"/>
    </source>
</evidence>
<dbReference type="InterPro" id="IPR035986">
    <property type="entry name" value="PKD_dom_sf"/>
</dbReference>
<dbReference type="NCBIfam" id="TIGR04131">
    <property type="entry name" value="Bac_Flav_CTERM"/>
    <property type="match status" value="1"/>
</dbReference>
<reference evidence="3 4" key="1">
    <citation type="submission" date="2018-07" db="EMBL/GenBank/DDBJ databases">
        <title>Genome analysis of Larkinella rosea.</title>
        <authorList>
            <person name="Zhou Z."/>
            <person name="Wang G."/>
        </authorList>
    </citation>
    <scope>NUCLEOTIDE SEQUENCE [LARGE SCALE GENOMIC DNA]</scope>
    <source>
        <strain evidence="4">zzj9</strain>
    </source>
</reference>
<dbReference type="AlphaFoldDB" id="A0A368JTZ9"/>
<dbReference type="RefSeq" id="WP_114404380.1">
    <property type="nucleotide sequence ID" value="NZ_QOWE01000002.1"/>
</dbReference>
<dbReference type="InterPro" id="IPR013783">
    <property type="entry name" value="Ig-like_fold"/>
</dbReference>
<evidence type="ECO:0000256" key="2">
    <source>
        <dbReference type="SAM" id="Phobius"/>
    </source>
</evidence>
<comment type="caution">
    <text evidence="3">The sequence shown here is derived from an EMBL/GenBank/DDBJ whole genome shotgun (WGS) entry which is preliminary data.</text>
</comment>
<gene>
    <name evidence="3" type="ORF">DUE52_02555</name>
</gene>
<keyword evidence="2" id="KW-0812">Transmembrane</keyword>
<dbReference type="Pfam" id="PF13585">
    <property type="entry name" value="CHU_C"/>
    <property type="match status" value="1"/>
</dbReference>
<feature type="region of interest" description="Disordered" evidence="1">
    <location>
        <begin position="664"/>
        <end position="692"/>
    </location>
</feature>
<sequence>MIVLLGRFTPGVPAFRWLWVAVYSLFLNLALLPAGFGKHIYGGDMSLRATTRTNYYTLTLTLYLDQANSTPDTYEREIILYIFRKSDHVRVNTATVRQTGSQRVRYDNQACADLRNLSVLGMNYSTDVYLNPATYNDPGGYYVVWDRCCRSADISNIQNPGGEGMVFYMEFPAIVRSGSAFLDSSPAFNFPNGEYICVNKPFKLDFSATDADGDQLRYSLVTPLAGYTDNTPQNTVGDGRSHTTYPEVNWSPGYSAASSIPGNPALKIDPQTGQLSVTASQTGLFIFAVLCEEYRNGVRIGAIRREFQMPVVDCGNNTPPPPIISYRNVETLDLPFCEGATALLSTETNPLWSYQWQRNGSNIPGATAPTLTVTEAGDYAVVKSFATTCGNDTTSKITRARVLPPPAAQITPDKKPPLCEGASLVLSVPQENAVTYQWTADGAVLPGATGTSLTVTKTGLYGVRATSSMECTNRDSLSIVVNPNPKATLTSSASAICQDNEVRLDATVGSQYQYEWYFNTASLNTSDAATRLVGQGGTYQVRITDGNGCQALSAPLTLAVIPRPAMQFDSLAPVCATRSEPLLLAASPAGGTFSGPGVTGSQFDPGKAGAGLHTITYTYAGTSACPVTISRQIRVEPPADVNLPERVSVLMGSTVTLKPTVKGQTNGFLWEPPESLSDPTSLNPEASPEAPTTYKLTVSSPGDCRTEKSVLVDVLKRMFIADVFSPNNDGINDAFEIRNTDQFPDCEITIYNRWGEVVFQSKGYDKPWDGTYRSQKVQAGSYHYLIKTNQPLLPEYRGAVLVTY</sequence>
<evidence type="ECO:0000256" key="1">
    <source>
        <dbReference type="SAM" id="MobiDB-lite"/>
    </source>
</evidence>
<dbReference type="OrthoDB" id="1490014at2"/>
<dbReference type="Proteomes" id="UP000253383">
    <property type="component" value="Unassembled WGS sequence"/>
</dbReference>
<proteinExistence type="predicted"/>
<feature type="transmembrane region" description="Helical" evidence="2">
    <location>
        <begin position="17"/>
        <end position="36"/>
    </location>
</feature>
<organism evidence="3 4">
    <name type="scientific">Larkinella punicea</name>
    <dbReference type="NCBI Taxonomy" id="2315727"/>
    <lineage>
        <taxon>Bacteria</taxon>
        <taxon>Pseudomonadati</taxon>
        <taxon>Bacteroidota</taxon>
        <taxon>Cytophagia</taxon>
        <taxon>Cytophagales</taxon>
        <taxon>Spirosomataceae</taxon>
        <taxon>Larkinella</taxon>
    </lineage>
</organism>
<dbReference type="InterPro" id="IPR026341">
    <property type="entry name" value="T9SS_type_B"/>
</dbReference>
<protein>
    <submittedName>
        <fullName evidence="3">Gliding motility-associated C-terminal domain-containing protein</fullName>
    </submittedName>
</protein>
<keyword evidence="2" id="KW-0472">Membrane</keyword>
<dbReference type="Gene3D" id="2.60.40.10">
    <property type="entry name" value="Immunoglobulins"/>
    <property type="match status" value="3"/>
</dbReference>
<keyword evidence="2" id="KW-1133">Transmembrane helix</keyword>
<name>A0A368JTZ9_9BACT</name>
<dbReference type="EMBL" id="QOWE01000002">
    <property type="protein sequence ID" value="RCR71150.1"/>
    <property type="molecule type" value="Genomic_DNA"/>
</dbReference>